<evidence type="ECO:0000313" key="1">
    <source>
        <dbReference type="EMBL" id="KEQ97521.1"/>
    </source>
</evidence>
<dbReference type="Proteomes" id="UP000030641">
    <property type="component" value="Unassembled WGS sequence"/>
</dbReference>
<accession>A0A074ZFY0</accession>
<protein>
    <submittedName>
        <fullName evidence="1">Uncharacterized protein</fullName>
    </submittedName>
</protein>
<name>A0A074ZFY0_AURSE</name>
<dbReference type="AlphaFoldDB" id="A0A074ZFY0"/>
<dbReference type="InParanoid" id="A0A074ZFY0"/>
<dbReference type="EMBL" id="KL584754">
    <property type="protein sequence ID" value="KEQ97521.1"/>
    <property type="molecule type" value="Genomic_DNA"/>
</dbReference>
<dbReference type="GeneID" id="25369347"/>
<dbReference type="HOGENOM" id="CLU_1320645_0_0_1"/>
<reference evidence="1 2" key="1">
    <citation type="journal article" date="2014" name="BMC Genomics">
        <title>Genome sequencing of four Aureobasidium pullulans varieties: biotechnological potential, stress tolerance, and description of new species.</title>
        <authorList>
            <person name="Gostin Ar C."/>
            <person name="Ohm R.A."/>
            <person name="Kogej T."/>
            <person name="Sonjak S."/>
            <person name="Turk M."/>
            <person name="Zajc J."/>
            <person name="Zalar P."/>
            <person name="Grube M."/>
            <person name="Sun H."/>
            <person name="Han J."/>
            <person name="Sharma A."/>
            <person name="Chiniquy J."/>
            <person name="Ngan C.Y."/>
            <person name="Lipzen A."/>
            <person name="Barry K."/>
            <person name="Grigoriev I.V."/>
            <person name="Gunde-Cimerman N."/>
        </authorList>
    </citation>
    <scope>NUCLEOTIDE SEQUENCE [LARGE SCALE GENOMIC DNA]</scope>
    <source>
        <strain evidence="1 2">EXF-2481</strain>
    </source>
</reference>
<sequence length="208" mass="22988">MAGCLRAVDLCNKLWISMAADAIEFDTPQPPSHKTRGVHVATLSITLLCFLPGKLEFMDSQSKACNFCVEDDAGTCFSDSSLLLRSIRIVFLRHSRFACACLRAMAHPPYAAPRKGGYRNFGKSYPKPRFAKSISKFDDLAVQSRDEIRTPGFKSTLPVTNRTCPTCKVAPSKDCSGVLWLLMSLAIGKAHFAPTIRSISLSLREVRR</sequence>
<proteinExistence type="predicted"/>
<organism evidence="1 2">
    <name type="scientific">Aureobasidium subglaciale (strain EXF-2481)</name>
    <name type="common">Aureobasidium pullulans var. subglaciale</name>
    <dbReference type="NCBI Taxonomy" id="1043005"/>
    <lineage>
        <taxon>Eukaryota</taxon>
        <taxon>Fungi</taxon>
        <taxon>Dikarya</taxon>
        <taxon>Ascomycota</taxon>
        <taxon>Pezizomycotina</taxon>
        <taxon>Dothideomycetes</taxon>
        <taxon>Dothideomycetidae</taxon>
        <taxon>Dothideales</taxon>
        <taxon>Saccotheciaceae</taxon>
        <taxon>Aureobasidium</taxon>
    </lineage>
</organism>
<evidence type="ECO:0000313" key="2">
    <source>
        <dbReference type="Proteomes" id="UP000030641"/>
    </source>
</evidence>
<gene>
    <name evidence="1" type="ORF">AUEXF2481DRAFT_602601</name>
</gene>
<dbReference type="RefSeq" id="XP_013346081.1">
    <property type="nucleotide sequence ID" value="XM_013490627.1"/>
</dbReference>
<keyword evidence="2" id="KW-1185">Reference proteome</keyword>